<feature type="region of interest" description="Disordered" evidence="1">
    <location>
        <begin position="60"/>
        <end position="140"/>
    </location>
</feature>
<proteinExistence type="predicted"/>
<organism evidence="2 3">
    <name type="scientific">Xenoophorus captivus</name>
    <dbReference type="NCBI Taxonomy" id="1517983"/>
    <lineage>
        <taxon>Eukaryota</taxon>
        <taxon>Metazoa</taxon>
        <taxon>Chordata</taxon>
        <taxon>Craniata</taxon>
        <taxon>Vertebrata</taxon>
        <taxon>Euteleostomi</taxon>
        <taxon>Actinopterygii</taxon>
        <taxon>Neopterygii</taxon>
        <taxon>Teleostei</taxon>
        <taxon>Neoteleostei</taxon>
        <taxon>Acanthomorphata</taxon>
        <taxon>Ovalentaria</taxon>
        <taxon>Atherinomorphae</taxon>
        <taxon>Cyprinodontiformes</taxon>
        <taxon>Goodeidae</taxon>
        <taxon>Xenoophorus</taxon>
    </lineage>
</organism>
<accession>A0ABV0QQL2</accession>
<dbReference type="EMBL" id="JAHRIN010018766">
    <property type="protein sequence ID" value="MEQ2198124.1"/>
    <property type="molecule type" value="Genomic_DNA"/>
</dbReference>
<evidence type="ECO:0000256" key="1">
    <source>
        <dbReference type="SAM" id="MobiDB-lite"/>
    </source>
</evidence>
<keyword evidence="3" id="KW-1185">Reference proteome</keyword>
<protein>
    <submittedName>
        <fullName evidence="2">Uncharacterized protein</fullName>
    </submittedName>
</protein>
<name>A0ABV0QQL2_9TELE</name>
<evidence type="ECO:0000313" key="2">
    <source>
        <dbReference type="EMBL" id="MEQ2198124.1"/>
    </source>
</evidence>
<feature type="non-terminal residue" evidence="2">
    <location>
        <position position="1"/>
    </location>
</feature>
<reference evidence="2 3" key="1">
    <citation type="submission" date="2021-06" db="EMBL/GenBank/DDBJ databases">
        <authorList>
            <person name="Palmer J.M."/>
        </authorList>
    </citation>
    <scope>NUCLEOTIDE SEQUENCE [LARGE SCALE GENOMIC DNA]</scope>
    <source>
        <strain evidence="2 3">XC_2019</strain>
        <tissue evidence="2">Muscle</tissue>
    </source>
</reference>
<gene>
    <name evidence="2" type="ORF">XENOCAPTIV_008250</name>
</gene>
<comment type="caution">
    <text evidence="2">The sequence shown here is derived from an EMBL/GenBank/DDBJ whole genome shotgun (WGS) entry which is preliminary data.</text>
</comment>
<evidence type="ECO:0000313" key="3">
    <source>
        <dbReference type="Proteomes" id="UP001434883"/>
    </source>
</evidence>
<sequence length="140" mass="15151">DPPASVCSAKVQSVDDFVPDERLDRGFLEDSVPSKSKVPQHAPALAVDSDRPVIQLTKAKVTSQASERKVHTTAPISLTLTPAEEPPTRLQGRKKGSTRRAEDSDTDPEAPVAQQMLSFVMDDPDFESEASDTPKIAKVN</sequence>
<dbReference type="Proteomes" id="UP001434883">
    <property type="component" value="Unassembled WGS sequence"/>
</dbReference>
<dbReference type="PANTHER" id="PTHR14932:SF1">
    <property type="entry name" value="RAB-LIKE PROTEIN 6"/>
    <property type="match status" value="1"/>
</dbReference>
<dbReference type="PANTHER" id="PTHR14932">
    <property type="entry name" value="RAS GTPASE-RELATED"/>
    <property type="match status" value="1"/>
</dbReference>
<dbReference type="InterPro" id="IPR040385">
    <property type="entry name" value="RABL6"/>
</dbReference>